<dbReference type="InterPro" id="IPR001270">
    <property type="entry name" value="ClpA/B"/>
</dbReference>
<evidence type="ECO:0000256" key="11">
    <source>
        <dbReference type="RuleBase" id="RU362034"/>
    </source>
</evidence>
<dbReference type="RefSeq" id="WP_311350856.1">
    <property type="nucleotide sequence ID" value="NZ_JAVRHR010000002.1"/>
</dbReference>
<dbReference type="InterPro" id="IPR028299">
    <property type="entry name" value="ClpA/B_CS2"/>
</dbReference>
<proteinExistence type="inferred from homology"/>
<dbReference type="InterPro" id="IPR003959">
    <property type="entry name" value="ATPase_AAA_core"/>
</dbReference>
<evidence type="ECO:0000256" key="10">
    <source>
        <dbReference type="RuleBase" id="RU004432"/>
    </source>
</evidence>
<dbReference type="Pfam" id="PF02861">
    <property type="entry name" value="Clp_N"/>
    <property type="match status" value="1"/>
</dbReference>
<dbReference type="PROSITE" id="PS51903">
    <property type="entry name" value="CLP_R"/>
    <property type="match status" value="1"/>
</dbReference>
<evidence type="ECO:0000256" key="7">
    <source>
        <dbReference type="ARBA" id="ARBA00023186"/>
    </source>
</evidence>
<comment type="function">
    <text evidence="11">Part of a stress-induced multi-chaperone system, it is involved in the recovery of the cell from heat-induced damage, in cooperation with DnaK, DnaJ and GrpE.</text>
</comment>
<accession>A0ABU3AAT3</accession>
<keyword evidence="4 10" id="KW-0547">Nucleotide-binding</keyword>
<dbReference type="InterPro" id="IPR036628">
    <property type="entry name" value="Clp_N_dom_sf"/>
</dbReference>
<dbReference type="SUPFAM" id="SSF52540">
    <property type="entry name" value="P-loop containing nucleoside triphosphate hydrolases"/>
    <property type="match status" value="2"/>
</dbReference>
<keyword evidence="6 11" id="KW-0175">Coiled coil</keyword>
<dbReference type="InterPro" id="IPR050130">
    <property type="entry name" value="ClpA_ClpB"/>
</dbReference>
<dbReference type="SMART" id="SM00382">
    <property type="entry name" value="AAA"/>
    <property type="match status" value="2"/>
</dbReference>
<sequence length="866" mass="97998">MNFNNFTIKSQEAVQQAQLIAQGFGHQQIENEHLFKAINQVDENVLPFLLKKLHVNTQLLHQVLEKELQSFPKVSGGDIMLSREASKTVNESIVIAKKMQDEYVSIEHLLIAILKSKSKIAQILKDNGVNEKDLTTAIQELRKGNRVSSQSAEETYNSLDKYAKNLNSLADSGKLDPVIGRDEEIRRILQILSRRTKNNPMLVGEPGVGKTAIAEGLAHRIVQGDVPENLKEKIIYSLDMGALIAGAKYKGEFEERLKAVIKEVTTSDGDIVLFIDEIHTLVGAGGGQGAMDAANILKPALARGELRAIGATTLDEYQKYFEKDKALERRFQKVMVDEPDIESAISILRGIKDKYEAHHKVRIKDEAIISAVELSQRYITNRFLPDKAIDLIDEAASKLRMEINSKPEELDSLDRRIMQLEIEIEAIKREKDDQKLKSLNLELANIKEERNEIFAKWESEKSVVDNIQKTKQDIENYKLEAEKAERNGEYGKVAELRYGKIKEAQEQLEKLNRELQVQQKSSTLIKEEVTNEDIAEVVAKWTGIPVTKMLQSERQKLLELENVLHQRVVGQEEAIEAVSDAIRRSRTGLQDAKKPIGSFLFLGTTGVGKTELAKTLASYLFDDENAMTRIDMSEYQERHSVSRLIGAPPGYVGYDEGGQLTEAVRRRPYSVILLDEIEKAHPDTFNILLQALDEGRLTDNKGRIADFKNSIVIMTSNIGSHIIQDKFETKIDLESATEAAKVEVMGLLRKTVRPEFLNRIDDIIMFTPLDRANIKQIVRLQLEQLKKMLSNQHITLDATEEAIDYLANKGFDPNYGARPIKRLIQKEVLNKLSKELLAETIKSESIILLDSFDEELVFRNQNELVE</sequence>
<evidence type="ECO:0000313" key="13">
    <source>
        <dbReference type="EMBL" id="MDT0607297.1"/>
    </source>
</evidence>
<protein>
    <recommendedName>
        <fullName evidence="2 11">Chaperone protein ClpB</fullName>
    </recommendedName>
</protein>
<feature type="coiled-coil region" evidence="11">
    <location>
        <begin position="410"/>
        <end position="528"/>
    </location>
</feature>
<comment type="similarity">
    <text evidence="1 10">Belongs to the ClpA/ClpB family.</text>
</comment>
<evidence type="ECO:0000256" key="3">
    <source>
        <dbReference type="ARBA" id="ARBA00022737"/>
    </source>
</evidence>
<comment type="caution">
    <text evidence="13">The sequence shown here is derived from an EMBL/GenBank/DDBJ whole genome shotgun (WGS) entry which is preliminary data.</text>
</comment>
<dbReference type="Gene3D" id="1.10.8.60">
    <property type="match status" value="1"/>
</dbReference>
<dbReference type="InterPro" id="IPR018368">
    <property type="entry name" value="ClpA/B_CS1"/>
</dbReference>
<dbReference type="PRINTS" id="PR00300">
    <property type="entry name" value="CLPPROTEASEA"/>
</dbReference>
<evidence type="ECO:0000259" key="12">
    <source>
        <dbReference type="PROSITE" id="PS51903"/>
    </source>
</evidence>
<evidence type="ECO:0000256" key="6">
    <source>
        <dbReference type="ARBA" id="ARBA00023054"/>
    </source>
</evidence>
<evidence type="ECO:0000256" key="4">
    <source>
        <dbReference type="ARBA" id="ARBA00022741"/>
    </source>
</evidence>
<keyword evidence="14" id="KW-1185">Reference proteome</keyword>
<dbReference type="EMBL" id="JAVRHR010000002">
    <property type="protein sequence ID" value="MDT0607297.1"/>
    <property type="molecule type" value="Genomic_DNA"/>
</dbReference>
<dbReference type="SMART" id="SM01086">
    <property type="entry name" value="ClpB_D2-small"/>
    <property type="match status" value="1"/>
</dbReference>
<dbReference type="Pfam" id="PF07724">
    <property type="entry name" value="AAA_2"/>
    <property type="match status" value="1"/>
</dbReference>
<dbReference type="InterPro" id="IPR003593">
    <property type="entry name" value="AAA+_ATPase"/>
</dbReference>
<gene>
    <name evidence="11 13" type="primary">clpB</name>
    <name evidence="13" type="ORF">RM706_09660</name>
</gene>
<dbReference type="InterPro" id="IPR004176">
    <property type="entry name" value="Clp_R_N"/>
</dbReference>
<dbReference type="Pfam" id="PF17871">
    <property type="entry name" value="AAA_lid_9"/>
    <property type="match status" value="1"/>
</dbReference>
<keyword evidence="11" id="KW-0963">Cytoplasm</keyword>
<dbReference type="Gene3D" id="3.40.50.300">
    <property type="entry name" value="P-loop containing nucleotide triphosphate hydrolases"/>
    <property type="match status" value="3"/>
</dbReference>
<dbReference type="InterPro" id="IPR027417">
    <property type="entry name" value="P-loop_NTPase"/>
</dbReference>
<organism evidence="13 14">
    <name type="scientific">Croceitalea rosinachiae</name>
    <dbReference type="NCBI Taxonomy" id="3075596"/>
    <lineage>
        <taxon>Bacteria</taxon>
        <taxon>Pseudomonadati</taxon>
        <taxon>Bacteroidota</taxon>
        <taxon>Flavobacteriia</taxon>
        <taxon>Flavobacteriales</taxon>
        <taxon>Flavobacteriaceae</taxon>
        <taxon>Croceitalea</taxon>
    </lineage>
</organism>
<evidence type="ECO:0000256" key="1">
    <source>
        <dbReference type="ARBA" id="ARBA00008675"/>
    </source>
</evidence>
<evidence type="ECO:0000313" key="14">
    <source>
        <dbReference type="Proteomes" id="UP001255246"/>
    </source>
</evidence>
<dbReference type="InterPro" id="IPR019489">
    <property type="entry name" value="Clp_ATPase_C"/>
</dbReference>
<feature type="domain" description="Clp R" evidence="12">
    <location>
        <begin position="3"/>
        <end position="144"/>
    </location>
</feature>
<evidence type="ECO:0000256" key="9">
    <source>
        <dbReference type="PROSITE-ProRule" id="PRU01251"/>
    </source>
</evidence>
<dbReference type="PANTHER" id="PTHR11638">
    <property type="entry name" value="ATP-DEPENDENT CLP PROTEASE"/>
    <property type="match status" value="1"/>
</dbReference>
<dbReference type="PROSITE" id="PS00870">
    <property type="entry name" value="CLPAB_1"/>
    <property type="match status" value="1"/>
</dbReference>
<dbReference type="Proteomes" id="UP001255246">
    <property type="component" value="Unassembled WGS sequence"/>
</dbReference>
<dbReference type="Pfam" id="PF10431">
    <property type="entry name" value="ClpB_D2-small"/>
    <property type="match status" value="1"/>
</dbReference>
<dbReference type="SUPFAM" id="SSF81923">
    <property type="entry name" value="Double Clp-N motif"/>
    <property type="match status" value="1"/>
</dbReference>
<keyword evidence="5 10" id="KW-0067">ATP-binding</keyword>
<dbReference type="InterPro" id="IPR017730">
    <property type="entry name" value="Chaperonin_ClpB"/>
</dbReference>
<comment type="subunit">
    <text evidence="11">Homohexamer; The oligomerization is ATP-dependent.</text>
</comment>
<evidence type="ECO:0000256" key="2">
    <source>
        <dbReference type="ARBA" id="ARBA00017574"/>
    </source>
</evidence>
<dbReference type="PROSITE" id="PS00871">
    <property type="entry name" value="CLPAB_2"/>
    <property type="match status" value="1"/>
</dbReference>
<reference evidence="13 14" key="1">
    <citation type="submission" date="2023-09" db="EMBL/GenBank/DDBJ databases">
        <authorList>
            <person name="Rey-Velasco X."/>
        </authorList>
    </citation>
    <scope>NUCLEOTIDE SEQUENCE [LARGE SCALE GENOMIC DNA]</scope>
    <source>
        <strain evidence="13 14">F388</strain>
    </source>
</reference>
<dbReference type="NCBIfam" id="TIGR03346">
    <property type="entry name" value="chaperone_ClpB"/>
    <property type="match status" value="1"/>
</dbReference>
<comment type="subunit">
    <text evidence="8">Homohexamer. The oligomerization is ATP-dependent.</text>
</comment>
<dbReference type="PANTHER" id="PTHR11638:SF18">
    <property type="entry name" value="HEAT SHOCK PROTEIN 104"/>
    <property type="match status" value="1"/>
</dbReference>
<evidence type="ECO:0000256" key="8">
    <source>
        <dbReference type="ARBA" id="ARBA00026057"/>
    </source>
</evidence>
<dbReference type="CDD" id="cd19499">
    <property type="entry name" value="RecA-like_ClpB_Hsp104-like"/>
    <property type="match status" value="1"/>
</dbReference>
<dbReference type="Gene3D" id="1.10.1780.10">
    <property type="entry name" value="Clp, N-terminal domain"/>
    <property type="match status" value="1"/>
</dbReference>
<dbReference type="Pfam" id="PF00004">
    <property type="entry name" value="AAA"/>
    <property type="match status" value="1"/>
</dbReference>
<keyword evidence="7 10" id="KW-0143">Chaperone</keyword>
<keyword evidence="3 9" id="KW-0677">Repeat</keyword>
<evidence type="ECO:0000256" key="5">
    <source>
        <dbReference type="ARBA" id="ARBA00022840"/>
    </source>
</evidence>
<dbReference type="InterPro" id="IPR041546">
    <property type="entry name" value="ClpA/ClpB_AAA_lid"/>
</dbReference>
<dbReference type="CDD" id="cd00009">
    <property type="entry name" value="AAA"/>
    <property type="match status" value="1"/>
</dbReference>
<name>A0ABU3AAT3_9FLAO</name>
<comment type="subcellular location">
    <subcellularLocation>
        <location evidence="11">Cytoplasm</location>
    </subcellularLocation>
</comment>
<keyword evidence="11" id="KW-0346">Stress response</keyword>